<feature type="signal peptide" evidence="1">
    <location>
        <begin position="1"/>
        <end position="25"/>
    </location>
</feature>
<feature type="chain" id="PRO_5045785989" evidence="1">
    <location>
        <begin position="26"/>
        <end position="323"/>
    </location>
</feature>
<gene>
    <name evidence="2" type="ORF">GCM10023331_36200</name>
</gene>
<organism evidence="2 3">
    <name type="scientific">Algivirga pacifica</name>
    <dbReference type="NCBI Taxonomy" id="1162670"/>
    <lineage>
        <taxon>Bacteria</taxon>
        <taxon>Pseudomonadati</taxon>
        <taxon>Bacteroidota</taxon>
        <taxon>Cytophagia</taxon>
        <taxon>Cytophagales</taxon>
        <taxon>Flammeovirgaceae</taxon>
        <taxon>Algivirga</taxon>
    </lineage>
</organism>
<reference evidence="3" key="1">
    <citation type="journal article" date="2019" name="Int. J. Syst. Evol. Microbiol.">
        <title>The Global Catalogue of Microorganisms (GCM) 10K type strain sequencing project: providing services to taxonomists for standard genome sequencing and annotation.</title>
        <authorList>
            <consortium name="The Broad Institute Genomics Platform"/>
            <consortium name="The Broad Institute Genome Sequencing Center for Infectious Disease"/>
            <person name="Wu L."/>
            <person name="Ma J."/>
        </authorList>
    </citation>
    <scope>NUCLEOTIDE SEQUENCE [LARGE SCALE GENOMIC DNA]</scope>
    <source>
        <strain evidence="3">JCM 18326</strain>
    </source>
</reference>
<dbReference type="EMBL" id="BAABJX010000059">
    <property type="protein sequence ID" value="GAA4848282.1"/>
    <property type="molecule type" value="Genomic_DNA"/>
</dbReference>
<accession>A0ABP9DK50</accession>
<evidence type="ECO:0000313" key="3">
    <source>
        <dbReference type="Proteomes" id="UP001500298"/>
    </source>
</evidence>
<sequence length="323" mass="36954">MHFHQLKKLTFLVLILYGSSTVSHAQQRQNDRGFTDEITSTQYSKLIGSHYQMATMNDYNFIFTPKTNDQGYTVGLAHEIRVFNPKDNSVYEMSLTSDLYTEFTYDTYNIDNRRIEPQKFTEINKIELSYSQYIPEHQLFFSIATGIGMRNKERAVPGMALFMQGGYNGQGGYHRFIEQYGFDYIPTGGVKPFVFVAPSLTKHYIYQQDNQNNDPFHVSINGGIHLGSSQIQSNLFASFNSELPVVQFDLYGVDVFKFSIRSNAALMLHQEGFLFNPEVGTEVSLFFLKAGYVSTFNIGHQPLAVVDYFDNETTMRLYAAINL</sequence>
<comment type="caution">
    <text evidence="2">The sequence shown here is derived from an EMBL/GenBank/DDBJ whole genome shotgun (WGS) entry which is preliminary data.</text>
</comment>
<proteinExistence type="predicted"/>
<dbReference type="Proteomes" id="UP001500298">
    <property type="component" value="Unassembled WGS sequence"/>
</dbReference>
<dbReference type="RefSeq" id="WP_345374399.1">
    <property type="nucleotide sequence ID" value="NZ_BAABJX010000059.1"/>
</dbReference>
<keyword evidence="1" id="KW-0732">Signal</keyword>
<evidence type="ECO:0000313" key="2">
    <source>
        <dbReference type="EMBL" id="GAA4848282.1"/>
    </source>
</evidence>
<keyword evidence="3" id="KW-1185">Reference proteome</keyword>
<protein>
    <submittedName>
        <fullName evidence="2">Uncharacterized protein</fullName>
    </submittedName>
</protein>
<name>A0ABP9DK50_9BACT</name>
<evidence type="ECO:0000256" key="1">
    <source>
        <dbReference type="SAM" id="SignalP"/>
    </source>
</evidence>